<gene>
    <name evidence="1" type="ORF">ACFPKY_09625</name>
</gene>
<protein>
    <submittedName>
        <fullName evidence="1">Uncharacterized protein</fullName>
    </submittedName>
</protein>
<dbReference type="RefSeq" id="WP_345172408.1">
    <property type="nucleotide sequence ID" value="NZ_BAABFQ010000003.1"/>
</dbReference>
<evidence type="ECO:0000313" key="2">
    <source>
        <dbReference type="Proteomes" id="UP001595956"/>
    </source>
</evidence>
<organism evidence="1 2">
    <name type="scientific">Nocardioides caricicola</name>
    <dbReference type="NCBI Taxonomy" id="634770"/>
    <lineage>
        <taxon>Bacteria</taxon>
        <taxon>Bacillati</taxon>
        <taxon>Actinomycetota</taxon>
        <taxon>Actinomycetes</taxon>
        <taxon>Propionibacteriales</taxon>
        <taxon>Nocardioidaceae</taxon>
        <taxon>Nocardioides</taxon>
    </lineage>
</organism>
<dbReference type="EMBL" id="JBHSMD010000002">
    <property type="protein sequence ID" value="MFC5493361.1"/>
    <property type="molecule type" value="Genomic_DNA"/>
</dbReference>
<name>A0ABW0N0E5_9ACTN</name>
<sequence>MTAAPTPPGALGSAPEPIVLQGYLNDLDAWVRARKLELDELDAAALAAGRGDEVAADMALALSLWKAVSDRWQLMWATWDGGRVGEAERARITTLAWGRLDGTTGAVSVPEACRLSDALAAQLRATLSLMPGADAAAARIKELRAQLERVRDQVALEPAIARDEPVERLAGLLQRLAEVAERASRGADVGGLLGPLEADASTFERDLIVGNARRREARDQLEDARELRADLAARAAALHVLAETCVRTVDPSPRYAVPDVDALGPIPNTPDALAAYVQKLQRVAAALTLAEQEYAGALAEHTQLVELLDAYVTKARSLGVADRPDLADSERRAREVLDREPAPMAVCRQLVSTYQTWLSQLDHSKESA</sequence>
<accession>A0ABW0N0E5</accession>
<evidence type="ECO:0000313" key="1">
    <source>
        <dbReference type="EMBL" id="MFC5493361.1"/>
    </source>
</evidence>
<keyword evidence="2" id="KW-1185">Reference proteome</keyword>
<proteinExistence type="predicted"/>
<comment type="caution">
    <text evidence="1">The sequence shown here is derived from an EMBL/GenBank/DDBJ whole genome shotgun (WGS) entry which is preliminary data.</text>
</comment>
<dbReference type="Proteomes" id="UP001595956">
    <property type="component" value="Unassembled WGS sequence"/>
</dbReference>
<reference evidence="2" key="1">
    <citation type="journal article" date="2019" name="Int. J. Syst. Evol. Microbiol.">
        <title>The Global Catalogue of Microorganisms (GCM) 10K type strain sequencing project: providing services to taxonomists for standard genome sequencing and annotation.</title>
        <authorList>
            <consortium name="The Broad Institute Genomics Platform"/>
            <consortium name="The Broad Institute Genome Sequencing Center for Infectious Disease"/>
            <person name="Wu L."/>
            <person name="Ma J."/>
        </authorList>
    </citation>
    <scope>NUCLEOTIDE SEQUENCE [LARGE SCALE GENOMIC DNA]</scope>
    <source>
        <strain evidence="2">KACC 13778</strain>
    </source>
</reference>